<dbReference type="GO" id="GO:0003677">
    <property type="term" value="F:DNA binding"/>
    <property type="evidence" value="ECO:0007669"/>
    <property type="project" value="UniProtKB-KW"/>
</dbReference>
<dbReference type="PROSITE" id="PS51999">
    <property type="entry name" value="ZF_GRF"/>
    <property type="match status" value="1"/>
</dbReference>
<dbReference type="Pfam" id="PF03372">
    <property type="entry name" value="Exo_endo_phos"/>
    <property type="match status" value="1"/>
</dbReference>
<dbReference type="PANTHER" id="PTHR22748:SF27">
    <property type="entry name" value="DNA-(APURINIC OR APYRIMIDINIC SITE) ENDONUCLEASE 2"/>
    <property type="match status" value="1"/>
</dbReference>
<dbReference type="CDD" id="cd09088">
    <property type="entry name" value="Ape2-like_AP-endo"/>
    <property type="match status" value="1"/>
</dbReference>
<comment type="function">
    <text evidence="21">Initiates repair of AP sites in DNA by catalyzing hydrolytic incision of the phosphodiester backbone immediately adjacent to the damage, generating a single-strand break with 5'-deoxyribose phosphate and 3'-hydroxyl ends.</text>
</comment>
<dbReference type="NCBIfam" id="TIGR00633">
    <property type="entry name" value="xth"/>
    <property type="match status" value="1"/>
</dbReference>
<keyword evidence="12 18" id="KW-0460">Magnesium</keyword>
<evidence type="ECO:0000256" key="10">
    <source>
        <dbReference type="ARBA" id="ARBA00022801"/>
    </source>
</evidence>
<keyword evidence="25" id="KW-1185">Reference proteome</keyword>
<sequence>MKIVTWNINGIRTFKKGIKSALDAFGADIICVQETKVTRDMLDERTAIVDGYNTYFSFSRGRTGYSGVATFCKDSATPFCAEEGLTGRLVNHGEAVGCYGDQGAFSIEELQSLDSEGRAVITQHKLKQSVQGEDSETLTIINVYCPRADPEKPERKHFKLQFYKLLQIRAEAIVGPQSHVIILGDINTSHRPIDHCDPDDVENFEDNPGRKWLDSFVFTLAENENDAEEGSKASQNCVSGGNFIDTFRHFHPTRTNAFTCWSTRTGARQTNYGTRIDYIFANRLLVERNLLNADIMPEVEGSDHCPIWAELSCTFVPSPKCPALCTCYMPEFMGKQQKLMRFLVKVSDQKLLPGSQEAREIRENLNPLESGVSSGSKRPPDGLPESSTFKAKKSKHAKKATKPQGSLLTFFKPKLTQAVSSSQSLSSYNNTETENTENYVNSCTAAHSMLSVCHTDVQVKGETSNFRVKMTKEEEKGCQDQIESNATLCEETKRGSCPDFWKSVLHGPPQPPLCTSHNEPCVLRTVKKPGPNLGRQFFVCARPQGHTSNPQARCNFFAWVEKRK</sequence>
<feature type="binding site" evidence="18">
    <location>
        <position position="185"/>
    </location>
    <ligand>
        <name>Mg(2+)</name>
        <dbReference type="ChEBI" id="CHEBI:18420"/>
        <label>1</label>
    </ligand>
</feature>
<dbReference type="SUPFAM" id="SSF56219">
    <property type="entry name" value="DNase I-like"/>
    <property type="match status" value="1"/>
</dbReference>
<feature type="compositionally biased region" description="Basic residues" evidence="22">
    <location>
        <begin position="390"/>
        <end position="401"/>
    </location>
</feature>
<dbReference type="FunFam" id="3.60.10.10:FF:000030">
    <property type="entry name" value="DNA-(apurinic or apyrimidinic site) lyase"/>
    <property type="match status" value="1"/>
</dbReference>
<feature type="domain" description="GRF-type" evidence="23">
    <location>
        <begin position="514"/>
        <end position="563"/>
    </location>
</feature>
<comment type="similarity">
    <text evidence="3 21">Belongs to the DNA repair enzymes AP/ExoA family.</text>
</comment>
<keyword evidence="15 21" id="KW-0234">DNA repair</keyword>
<dbReference type="GO" id="GO:0003906">
    <property type="term" value="F:DNA-(apurinic or apyrimidinic site) endonuclease activity"/>
    <property type="evidence" value="ECO:0007669"/>
    <property type="project" value="TreeGrafter"/>
</dbReference>
<comment type="caution">
    <text evidence="24">The sequence shown here is derived from an EMBL/GenBank/DDBJ whole genome shotgun (WGS) entry which is preliminary data.</text>
</comment>
<dbReference type="Gene3D" id="3.60.10.10">
    <property type="entry name" value="Endonuclease/exonuclease/phosphatase"/>
    <property type="match status" value="1"/>
</dbReference>
<evidence type="ECO:0000256" key="11">
    <source>
        <dbReference type="ARBA" id="ARBA00022833"/>
    </source>
</evidence>
<comment type="cofactor">
    <cofactor evidence="2">
        <name>Mn(2+)</name>
        <dbReference type="ChEBI" id="CHEBI:29035"/>
    </cofactor>
</comment>
<evidence type="ECO:0000256" key="18">
    <source>
        <dbReference type="PIRSR" id="PIRSR604808-2"/>
    </source>
</evidence>
<evidence type="ECO:0000256" key="1">
    <source>
        <dbReference type="ARBA" id="ARBA00000493"/>
    </source>
</evidence>
<dbReference type="InterPro" id="IPR005135">
    <property type="entry name" value="Endo/exonuclease/phosphatase"/>
</dbReference>
<keyword evidence="4 21" id="KW-0963">Cytoplasm</keyword>
<feature type="active site" description="Proton donor/acceptor" evidence="17">
    <location>
        <position position="185"/>
    </location>
</feature>
<organism evidence="24 25">
    <name type="scientific">Tachysurus vachellii</name>
    <name type="common">Darkbarbel catfish</name>
    <name type="synonym">Pelteobagrus vachellii</name>
    <dbReference type="NCBI Taxonomy" id="175792"/>
    <lineage>
        <taxon>Eukaryota</taxon>
        <taxon>Metazoa</taxon>
        <taxon>Chordata</taxon>
        <taxon>Craniata</taxon>
        <taxon>Vertebrata</taxon>
        <taxon>Euteleostomi</taxon>
        <taxon>Actinopterygii</taxon>
        <taxon>Neopterygii</taxon>
        <taxon>Teleostei</taxon>
        <taxon>Ostariophysi</taxon>
        <taxon>Siluriformes</taxon>
        <taxon>Bagridae</taxon>
        <taxon>Tachysurus</taxon>
    </lineage>
</organism>
<comment type="cofactor">
    <cofactor evidence="18 21">
        <name>Mg(2+)</name>
        <dbReference type="ChEBI" id="CHEBI:18420"/>
    </cofactor>
    <cofactor evidence="18 21">
        <name>Mn(2+)</name>
        <dbReference type="ChEBI" id="CHEBI:29035"/>
    </cofactor>
    <text evidence="18 21">Probably binds two magnesium or manganese ions per subunit.</text>
</comment>
<keyword evidence="6 18" id="KW-0479">Metal-binding</keyword>
<feature type="binding site" evidence="18">
    <location>
        <position position="7"/>
    </location>
    <ligand>
        <name>Mg(2+)</name>
        <dbReference type="ChEBI" id="CHEBI:18420"/>
        <label>1</label>
    </ligand>
</feature>
<feature type="site" description="Important for catalytic activity" evidence="19">
    <location>
        <position position="277"/>
    </location>
</feature>
<dbReference type="GO" id="GO:0006284">
    <property type="term" value="P:base-excision repair"/>
    <property type="evidence" value="ECO:0007669"/>
    <property type="project" value="TreeGrafter"/>
</dbReference>
<evidence type="ECO:0000256" key="21">
    <source>
        <dbReference type="RuleBase" id="RU362131"/>
    </source>
</evidence>
<feature type="active site" evidence="17">
    <location>
        <position position="144"/>
    </location>
</feature>
<keyword evidence="18" id="KW-0464">Manganese</keyword>
<evidence type="ECO:0000256" key="15">
    <source>
        <dbReference type="ARBA" id="ARBA00023204"/>
    </source>
</evidence>
<dbReference type="PROSITE" id="PS00726">
    <property type="entry name" value="AP_NUCLEASE_F1_1"/>
    <property type="match status" value="1"/>
</dbReference>
<dbReference type="InterPro" id="IPR036691">
    <property type="entry name" value="Endo/exonu/phosph_ase_sf"/>
</dbReference>
<dbReference type="GO" id="GO:0008311">
    <property type="term" value="F:double-stranded DNA 3'-5' DNA exonuclease activity"/>
    <property type="evidence" value="ECO:0007669"/>
    <property type="project" value="UniProtKB-EC"/>
</dbReference>
<dbReference type="Pfam" id="PF06839">
    <property type="entry name" value="Zn_ribbon_GRF"/>
    <property type="match status" value="1"/>
</dbReference>
<evidence type="ECO:0000256" key="7">
    <source>
        <dbReference type="ARBA" id="ARBA00022759"/>
    </source>
</evidence>
<evidence type="ECO:0000256" key="5">
    <source>
        <dbReference type="ARBA" id="ARBA00022722"/>
    </source>
</evidence>
<evidence type="ECO:0000256" key="4">
    <source>
        <dbReference type="ARBA" id="ARBA00022490"/>
    </source>
</evidence>
<keyword evidence="11" id="KW-0862">Zinc</keyword>
<comment type="catalytic activity">
    <reaction evidence="1">
        <text>Exonucleolytic cleavage in the 3'- to 5'-direction to yield nucleoside 5'-phosphates.</text>
        <dbReference type="EC" id="3.1.11.2"/>
    </reaction>
</comment>
<dbReference type="Proteomes" id="UP001187315">
    <property type="component" value="Unassembled WGS sequence"/>
</dbReference>
<feature type="site" description="Transition state stabilizer" evidence="19">
    <location>
        <position position="187"/>
    </location>
</feature>
<evidence type="ECO:0000256" key="14">
    <source>
        <dbReference type="ARBA" id="ARBA00023128"/>
    </source>
</evidence>
<feature type="binding site" evidence="18">
    <location>
        <position position="304"/>
    </location>
    <ligand>
        <name>Mg(2+)</name>
        <dbReference type="ChEBI" id="CHEBI:18420"/>
        <label>1</label>
    </ligand>
</feature>
<dbReference type="EC" id="3.1.-.-" evidence="21"/>
<dbReference type="GO" id="GO:0005634">
    <property type="term" value="C:nucleus"/>
    <property type="evidence" value="ECO:0007669"/>
    <property type="project" value="UniProtKB-SubCell"/>
</dbReference>
<evidence type="ECO:0000256" key="8">
    <source>
        <dbReference type="ARBA" id="ARBA00022763"/>
    </source>
</evidence>
<evidence type="ECO:0000259" key="23">
    <source>
        <dbReference type="PROSITE" id="PS51999"/>
    </source>
</evidence>
<dbReference type="InterPro" id="IPR010666">
    <property type="entry name" value="Znf_GRF"/>
</dbReference>
<keyword evidence="14 21" id="KW-0496">Mitochondrion</keyword>
<feature type="binding site" evidence="18">
    <location>
        <position position="303"/>
    </location>
    <ligand>
        <name>Mg(2+)</name>
        <dbReference type="ChEBI" id="CHEBI:18420"/>
        <label>1</label>
    </ligand>
</feature>
<keyword evidence="9 20" id="KW-0863">Zinc-finger</keyword>
<feature type="binding site" evidence="18">
    <location>
        <position position="34"/>
    </location>
    <ligand>
        <name>Mg(2+)</name>
        <dbReference type="ChEBI" id="CHEBI:18420"/>
        <label>1</label>
    </ligand>
</feature>
<evidence type="ECO:0000256" key="17">
    <source>
        <dbReference type="PIRSR" id="PIRSR604808-1"/>
    </source>
</evidence>
<dbReference type="PROSITE" id="PS51435">
    <property type="entry name" value="AP_NUCLEASE_F1_4"/>
    <property type="match status" value="1"/>
</dbReference>
<evidence type="ECO:0000256" key="19">
    <source>
        <dbReference type="PIRSR" id="PIRSR604808-3"/>
    </source>
</evidence>
<evidence type="ECO:0000256" key="9">
    <source>
        <dbReference type="ARBA" id="ARBA00022771"/>
    </source>
</evidence>
<evidence type="ECO:0000256" key="20">
    <source>
        <dbReference type="PROSITE-ProRule" id="PRU01343"/>
    </source>
</evidence>
<evidence type="ECO:0000313" key="24">
    <source>
        <dbReference type="EMBL" id="KAK2841051.1"/>
    </source>
</evidence>
<evidence type="ECO:0000256" key="12">
    <source>
        <dbReference type="ARBA" id="ARBA00022842"/>
    </source>
</evidence>
<keyword evidence="8 21" id="KW-0227">DNA damage</keyword>
<evidence type="ECO:0000256" key="2">
    <source>
        <dbReference type="ARBA" id="ARBA00001936"/>
    </source>
</evidence>
<feature type="active site" description="Proton acceptor" evidence="17">
    <location>
        <position position="304"/>
    </location>
</feature>
<evidence type="ECO:0000256" key="13">
    <source>
        <dbReference type="ARBA" id="ARBA00023125"/>
    </source>
</evidence>
<dbReference type="EMBL" id="JAVHJS010000012">
    <property type="protein sequence ID" value="KAK2841051.1"/>
    <property type="molecule type" value="Genomic_DNA"/>
</dbReference>
<keyword evidence="13 21" id="KW-0238">DNA-binding</keyword>
<feature type="site" description="Interaction with DNA substrate" evidence="19">
    <location>
        <position position="304"/>
    </location>
</feature>
<dbReference type="InterPro" id="IPR020847">
    <property type="entry name" value="AP_endonuclease_F1_BS"/>
</dbReference>
<evidence type="ECO:0000256" key="16">
    <source>
        <dbReference type="ARBA" id="ARBA00023242"/>
    </source>
</evidence>
<dbReference type="InterPro" id="IPR004808">
    <property type="entry name" value="AP_endonuc_1"/>
</dbReference>
<evidence type="ECO:0000256" key="6">
    <source>
        <dbReference type="ARBA" id="ARBA00022723"/>
    </source>
</evidence>
<name>A0AA88SLT1_TACVA</name>
<evidence type="ECO:0000256" key="22">
    <source>
        <dbReference type="SAM" id="MobiDB-lite"/>
    </source>
</evidence>
<dbReference type="GO" id="GO:0005739">
    <property type="term" value="C:mitochondrion"/>
    <property type="evidence" value="ECO:0007669"/>
    <property type="project" value="UniProtKB-SubCell"/>
</dbReference>
<dbReference type="GO" id="GO:0008270">
    <property type="term" value="F:zinc ion binding"/>
    <property type="evidence" value="ECO:0007669"/>
    <property type="project" value="UniProtKB-KW"/>
</dbReference>
<evidence type="ECO:0000256" key="3">
    <source>
        <dbReference type="ARBA" id="ARBA00007092"/>
    </source>
</evidence>
<evidence type="ECO:0000313" key="25">
    <source>
        <dbReference type="Proteomes" id="UP001187315"/>
    </source>
</evidence>
<dbReference type="AlphaFoldDB" id="A0AA88SLT1"/>
<feature type="region of interest" description="Disordered" evidence="22">
    <location>
        <begin position="355"/>
        <end position="402"/>
    </location>
</feature>
<keyword evidence="16 21" id="KW-0539">Nucleus</keyword>
<reference evidence="24" key="1">
    <citation type="submission" date="2023-08" db="EMBL/GenBank/DDBJ databases">
        <title>Pelteobagrus vachellii genome.</title>
        <authorList>
            <person name="Liu H."/>
        </authorList>
    </citation>
    <scope>NUCLEOTIDE SEQUENCE</scope>
    <source>
        <strain evidence="24">PRFRI_2022a</strain>
        <tissue evidence="24">Muscle</tissue>
    </source>
</reference>
<keyword evidence="10 21" id="KW-0378">Hydrolase</keyword>
<comment type="subcellular location">
    <subcellularLocation>
        <location evidence="21">Nucleus</location>
    </subcellularLocation>
    <subcellularLocation>
        <location evidence="21">Cytoplasm</location>
    </subcellularLocation>
    <subcellularLocation>
        <location evidence="21">Mitochondrion</location>
    </subcellularLocation>
</comment>
<dbReference type="GO" id="GO:0008081">
    <property type="term" value="F:phosphoric diester hydrolase activity"/>
    <property type="evidence" value="ECO:0007669"/>
    <property type="project" value="TreeGrafter"/>
</dbReference>
<gene>
    <name evidence="24" type="ORF">Q7C36_012630</name>
</gene>
<keyword evidence="5 21" id="KW-0540">Nuclease</keyword>
<proteinExistence type="inferred from homology"/>
<dbReference type="PANTHER" id="PTHR22748">
    <property type="entry name" value="AP ENDONUCLEASE"/>
    <property type="match status" value="1"/>
</dbReference>
<feature type="binding site" evidence="18">
    <location>
        <position position="187"/>
    </location>
    <ligand>
        <name>Mg(2+)</name>
        <dbReference type="ChEBI" id="CHEBI:18420"/>
        <label>1</label>
    </ligand>
</feature>
<accession>A0AA88SLT1</accession>
<keyword evidence="7 21" id="KW-0255">Endonuclease</keyword>
<protein>
    <recommendedName>
        <fullName evidence="21">DNA-(apurinic or apyrimidinic site) endonuclease</fullName>
        <ecNumber evidence="21">3.1.-.-</ecNumber>
    </recommendedName>
</protein>